<comment type="caution">
    <text evidence="3">The sequence shown here is derived from an EMBL/GenBank/DDBJ whole genome shotgun (WGS) entry which is preliminary data.</text>
</comment>
<evidence type="ECO:0000313" key="3">
    <source>
        <dbReference type="EMBL" id="MCW3167339.1"/>
    </source>
</evidence>
<evidence type="ECO:0008006" key="5">
    <source>
        <dbReference type="Google" id="ProtNLM"/>
    </source>
</evidence>
<proteinExistence type="predicted"/>
<sequence>MKKIPILILLLLSLQNFFSQQFPKQASLIEDFVPKGWKVLYHVQGDLNKDKVDDHAVIIENTDPGNFKKNEGLGTDRLNLNPRILLVFFKNQKGYALAAVNNKGFIQAENSEDNPCLADPISETQGISIEKGLLKVAFNYWLSCGSWYVNDAIYTFRFQNDHFDLIGFDHSEYHRANGEKSSTSINFSTKKKSTTTGGNMSDEDSSREKTVWTTFRTKKSYDLQTIDEKAYFEISENNED</sequence>
<evidence type="ECO:0000256" key="1">
    <source>
        <dbReference type="SAM" id="MobiDB-lite"/>
    </source>
</evidence>
<feature type="signal peptide" evidence="2">
    <location>
        <begin position="1"/>
        <end position="21"/>
    </location>
</feature>
<dbReference type="EMBL" id="JAPDHW010000001">
    <property type="protein sequence ID" value="MCW3167339.1"/>
    <property type="molecule type" value="Genomic_DNA"/>
</dbReference>
<name>A0ABT3HU95_9FLAO</name>
<keyword evidence="2" id="KW-0732">Signal</keyword>
<evidence type="ECO:0000313" key="4">
    <source>
        <dbReference type="Proteomes" id="UP001163731"/>
    </source>
</evidence>
<evidence type="ECO:0000256" key="2">
    <source>
        <dbReference type="SAM" id="SignalP"/>
    </source>
</evidence>
<organism evidence="3 4">
    <name type="scientific">Chryseobacterium kimseyorum</name>
    <dbReference type="NCBI Taxonomy" id="2984028"/>
    <lineage>
        <taxon>Bacteria</taxon>
        <taxon>Pseudomonadati</taxon>
        <taxon>Bacteroidota</taxon>
        <taxon>Flavobacteriia</taxon>
        <taxon>Flavobacteriales</taxon>
        <taxon>Weeksellaceae</taxon>
        <taxon>Chryseobacterium group</taxon>
        <taxon>Chryseobacterium</taxon>
    </lineage>
</organism>
<dbReference type="RefSeq" id="WP_264748620.1">
    <property type="nucleotide sequence ID" value="NZ_JAPDHW010000001.1"/>
</dbReference>
<accession>A0ABT3HU95</accession>
<keyword evidence="4" id="KW-1185">Reference proteome</keyword>
<feature type="chain" id="PRO_5047057161" description="Calcium-binding protein" evidence="2">
    <location>
        <begin position="22"/>
        <end position="240"/>
    </location>
</feature>
<reference evidence="3" key="1">
    <citation type="submission" date="2022-10" db="EMBL/GenBank/DDBJ databases">
        <title>Chryseobacterium babae sp. nov. isolated from the gut of the beetle Oryctes rhinoceros, and Chryseobacterium kimseyorum sp. nov., isolated from a stick insect rearing cage.</title>
        <authorList>
            <person name="Shelomi M."/>
            <person name="Han C.-J."/>
            <person name="Chen W.-M."/>
            <person name="Chen H.-K."/>
            <person name="Liaw S.-J."/>
            <person name="Muhle E."/>
            <person name="Clermont D."/>
        </authorList>
    </citation>
    <scope>NUCLEOTIDE SEQUENCE</scope>
    <source>
        <strain evidence="3">09-1422</strain>
    </source>
</reference>
<protein>
    <recommendedName>
        <fullName evidence="5">Calcium-binding protein</fullName>
    </recommendedName>
</protein>
<dbReference type="Proteomes" id="UP001163731">
    <property type="component" value="Unassembled WGS sequence"/>
</dbReference>
<gene>
    <name evidence="3" type="ORF">OMO38_02245</name>
</gene>
<feature type="region of interest" description="Disordered" evidence="1">
    <location>
        <begin position="182"/>
        <end position="206"/>
    </location>
</feature>